<dbReference type="PANTHER" id="PTHR31429:SF106">
    <property type="entry name" value="WRKY TRANSCRIPTION FACTOR 31-RELATED"/>
    <property type="match status" value="1"/>
</dbReference>
<dbReference type="GO" id="GO:0003700">
    <property type="term" value="F:DNA-binding transcription factor activity"/>
    <property type="evidence" value="ECO:0007669"/>
    <property type="project" value="InterPro"/>
</dbReference>
<comment type="caution">
    <text evidence="3">The sequence shown here is derived from an EMBL/GenBank/DDBJ whole genome shotgun (WGS) entry which is preliminary data.</text>
</comment>
<feature type="coiled-coil region" evidence="1">
    <location>
        <begin position="126"/>
        <end position="160"/>
    </location>
</feature>
<feature type="region of interest" description="Disordered" evidence="2">
    <location>
        <begin position="175"/>
        <end position="296"/>
    </location>
</feature>
<reference evidence="3 4" key="1">
    <citation type="submission" date="2019-07" db="EMBL/GenBank/DDBJ databases">
        <title>De Novo Assembly of kiwifruit Actinidia rufa.</title>
        <authorList>
            <person name="Sugita-Konishi S."/>
            <person name="Sato K."/>
            <person name="Mori E."/>
            <person name="Abe Y."/>
            <person name="Kisaki G."/>
            <person name="Hamano K."/>
            <person name="Suezawa K."/>
            <person name="Otani M."/>
            <person name="Fukuda T."/>
            <person name="Manabe T."/>
            <person name="Gomi K."/>
            <person name="Tabuchi M."/>
            <person name="Akimitsu K."/>
            <person name="Kataoka I."/>
        </authorList>
    </citation>
    <scope>NUCLEOTIDE SEQUENCE [LARGE SCALE GENOMIC DNA]</scope>
    <source>
        <strain evidence="4">cv. Fuchu</strain>
    </source>
</reference>
<protein>
    <submittedName>
        <fullName evidence="3">WRKY family transcription factor</fullName>
    </submittedName>
</protein>
<keyword evidence="1" id="KW-0175">Coiled coil</keyword>
<organism evidence="3 4">
    <name type="scientific">Actinidia rufa</name>
    <dbReference type="NCBI Taxonomy" id="165716"/>
    <lineage>
        <taxon>Eukaryota</taxon>
        <taxon>Viridiplantae</taxon>
        <taxon>Streptophyta</taxon>
        <taxon>Embryophyta</taxon>
        <taxon>Tracheophyta</taxon>
        <taxon>Spermatophyta</taxon>
        <taxon>Magnoliopsida</taxon>
        <taxon>eudicotyledons</taxon>
        <taxon>Gunneridae</taxon>
        <taxon>Pentapetalae</taxon>
        <taxon>asterids</taxon>
        <taxon>Ericales</taxon>
        <taxon>Actinidiaceae</taxon>
        <taxon>Actinidia</taxon>
    </lineage>
</organism>
<feature type="compositionally biased region" description="Basic and acidic residues" evidence="2">
    <location>
        <begin position="252"/>
        <end position="269"/>
    </location>
</feature>
<name>A0A7J0FX32_9ERIC</name>
<dbReference type="InterPro" id="IPR044810">
    <property type="entry name" value="WRKY_plant"/>
</dbReference>
<sequence length="349" mass="39023">MDRGWGLTLESDPIGLFENKPRLNRNLFLGMEFPVNLNRRGEQGNSQPSDENRTVNGVVDFFANKNKSNDHDRVDSRAGINIKKEKSPEIAPRTDLNVNTGLHLLTTNTGSDQSMVDDGVSSVAEDKRAKNELAILQVELERMNAENQRLRGMLSQVSNNYSTLQLHLMTIMQQQQQQQQSFKSRKHAPASAEGRSEDKKQESVLPRLPRQFMELGPIAAMETDDPPSQSSSEERTHSGSIHNNKNDVVPFDQEKGNYRDGKVIGREESPESDGWVPNKVPKLNASKSGVDQAAEATMRKARVSVRARSEAPMMDVNGGSMDRRWRKAIPVLELIIGAPWQLVVQCANK</sequence>
<evidence type="ECO:0000256" key="1">
    <source>
        <dbReference type="SAM" id="Coils"/>
    </source>
</evidence>
<dbReference type="Proteomes" id="UP000585474">
    <property type="component" value="Unassembled WGS sequence"/>
</dbReference>
<gene>
    <name evidence="3" type="ORF">Acr_15g0018690</name>
</gene>
<keyword evidence="4" id="KW-1185">Reference proteome</keyword>
<accession>A0A7J0FX32</accession>
<proteinExistence type="predicted"/>
<dbReference type="AlphaFoldDB" id="A0A7J0FX32"/>
<dbReference type="OrthoDB" id="2020995at2759"/>
<evidence type="ECO:0000313" key="3">
    <source>
        <dbReference type="EMBL" id="GFZ03261.1"/>
    </source>
</evidence>
<evidence type="ECO:0000256" key="2">
    <source>
        <dbReference type="SAM" id="MobiDB-lite"/>
    </source>
</evidence>
<dbReference type="PANTHER" id="PTHR31429">
    <property type="entry name" value="WRKY TRANSCRIPTION FACTOR 36-RELATED"/>
    <property type="match status" value="1"/>
</dbReference>
<evidence type="ECO:0000313" key="4">
    <source>
        <dbReference type="Proteomes" id="UP000585474"/>
    </source>
</evidence>
<dbReference type="EMBL" id="BJWL01000015">
    <property type="protein sequence ID" value="GFZ03261.1"/>
    <property type="molecule type" value="Genomic_DNA"/>
</dbReference>